<protein>
    <recommendedName>
        <fullName evidence="2">Carboxypeptidase</fullName>
        <ecNumber evidence="2">3.4.16.-</ecNumber>
    </recommendedName>
</protein>
<dbReference type="PANTHER" id="PTHR11802:SF201">
    <property type="entry name" value="CARBOXYPEPTIDASE"/>
    <property type="match status" value="1"/>
</dbReference>
<dbReference type="InterPro" id="IPR029058">
    <property type="entry name" value="AB_hydrolase_fold"/>
</dbReference>
<dbReference type="PROSITE" id="PS00560">
    <property type="entry name" value="CARBOXYPEPT_SER_HIS"/>
    <property type="match status" value="1"/>
</dbReference>
<dbReference type="Pfam" id="PF00450">
    <property type="entry name" value="Peptidase_S10"/>
    <property type="match status" value="1"/>
</dbReference>
<dbReference type="PRINTS" id="PR00724">
    <property type="entry name" value="CRBOXYPTASEC"/>
</dbReference>
<proteinExistence type="inferred from homology"/>
<keyword evidence="2" id="KW-0645">Protease</keyword>
<keyword evidence="2" id="KW-0121">Carboxypeptidase</keyword>
<feature type="signal peptide" evidence="2">
    <location>
        <begin position="1"/>
        <end position="24"/>
    </location>
</feature>
<feature type="chain" id="PRO_5031599975" description="Carboxypeptidase" evidence="2">
    <location>
        <begin position="25"/>
        <end position="525"/>
    </location>
</feature>
<accession>A0A7S3D7C7</accession>
<dbReference type="GO" id="GO:0006508">
    <property type="term" value="P:proteolysis"/>
    <property type="evidence" value="ECO:0007669"/>
    <property type="project" value="UniProtKB-KW"/>
</dbReference>
<dbReference type="Gene3D" id="3.40.50.1820">
    <property type="entry name" value="alpha/beta hydrolase"/>
    <property type="match status" value="1"/>
</dbReference>
<dbReference type="Gene3D" id="3.40.50.12670">
    <property type="match status" value="1"/>
</dbReference>
<evidence type="ECO:0000313" key="3">
    <source>
        <dbReference type="EMBL" id="CAE0248279.1"/>
    </source>
</evidence>
<name>A0A7S3D7C7_9EUKA</name>
<sequence>MMRSLSSSLLCLIFLSFFLSTSTATTRPVRLPGQPEGDGIELFAGYTSFKERGSTTHSFHLLARREGEWKEQPLVLWLTGGPGCSSLFGAFTENGPYRLSGTNASHQTVEVHSQTWAQSASMLYVESPPGVGFSYRNDGNYTYGDDTTAESNFLFVKTFFEENEEYRHRPFFVAGESYAGHYVPQLVAKIVESNAAGHTSIPLSGMMAGNPSTDGESDSTSFVPFTSSHGLASSGQVQAVLAACNGTYRQTGSKPCVAAFTSILDSMGPVNPYDIYSKCYGQSGHGGCFTTSMLADRRREGGRGGERGGEVEVEVEYTPYGGMPSALLSASSPLPPSSHSHTHVRSQTFIPCLNNIVGPSSTYFNRDDVQLALGVKGGVGKKGEEWVACSPYLTYNQYAPSVLPLYESFIQITDLRILVYSGDVDNCVPWIATQSALDKMGLPITTPWHFWSTTSGSVARDRGERGVGKVKEGGENTAEQVAGYAKTYAKNLTYATVKGAGHLVPYFKPDAAFFMFDTFMKGGDL</sequence>
<dbReference type="AlphaFoldDB" id="A0A7S3D7C7"/>
<evidence type="ECO:0000256" key="2">
    <source>
        <dbReference type="RuleBase" id="RU361156"/>
    </source>
</evidence>
<dbReference type="PANTHER" id="PTHR11802">
    <property type="entry name" value="SERINE PROTEASE FAMILY S10 SERINE CARBOXYPEPTIDASE"/>
    <property type="match status" value="1"/>
</dbReference>
<dbReference type="SUPFAM" id="SSF53474">
    <property type="entry name" value="alpha/beta-Hydrolases"/>
    <property type="match status" value="1"/>
</dbReference>
<reference evidence="3" key="1">
    <citation type="submission" date="2021-01" db="EMBL/GenBank/DDBJ databases">
        <authorList>
            <person name="Corre E."/>
            <person name="Pelletier E."/>
            <person name="Niang G."/>
            <person name="Scheremetjew M."/>
            <person name="Finn R."/>
            <person name="Kale V."/>
            <person name="Holt S."/>
            <person name="Cochrane G."/>
            <person name="Meng A."/>
            <person name="Brown T."/>
            <person name="Cohen L."/>
        </authorList>
    </citation>
    <scope>NUCLEOTIDE SEQUENCE</scope>
    <source>
        <strain evidence="3">NIES-2562</strain>
    </source>
</reference>
<dbReference type="GO" id="GO:0004185">
    <property type="term" value="F:serine-type carboxypeptidase activity"/>
    <property type="evidence" value="ECO:0007669"/>
    <property type="project" value="UniProtKB-UniRule"/>
</dbReference>
<dbReference type="EC" id="3.4.16.-" evidence="2"/>
<organism evidence="3">
    <name type="scientific">Palpitomonas bilix</name>
    <dbReference type="NCBI Taxonomy" id="652834"/>
    <lineage>
        <taxon>Eukaryota</taxon>
        <taxon>Eukaryota incertae sedis</taxon>
    </lineage>
</organism>
<gene>
    <name evidence="3" type="ORF">PBIL07802_LOCUS10475</name>
</gene>
<dbReference type="PROSITE" id="PS00131">
    <property type="entry name" value="CARBOXYPEPT_SER_SER"/>
    <property type="match status" value="1"/>
</dbReference>
<keyword evidence="2" id="KW-0732">Signal</keyword>
<keyword evidence="2" id="KW-0378">Hydrolase</keyword>
<comment type="similarity">
    <text evidence="1 2">Belongs to the peptidase S10 family.</text>
</comment>
<dbReference type="EMBL" id="HBIB01016129">
    <property type="protein sequence ID" value="CAE0248279.1"/>
    <property type="molecule type" value="Transcribed_RNA"/>
</dbReference>
<dbReference type="InterPro" id="IPR033124">
    <property type="entry name" value="Ser_caboxypep_his_AS"/>
</dbReference>
<dbReference type="InterPro" id="IPR001563">
    <property type="entry name" value="Peptidase_S10"/>
</dbReference>
<dbReference type="InterPro" id="IPR018202">
    <property type="entry name" value="Ser_caboxypep_ser_AS"/>
</dbReference>
<evidence type="ECO:0000256" key="1">
    <source>
        <dbReference type="ARBA" id="ARBA00009431"/>
    </source>
</evidence>